<dbReference type="InterPro" id="IPR036055">
    <property type="entry name" value="LDL_receptor-like_sf"/>
</dbReference>
<evidence type="ECO:0000313" key="5">
    <source>
        <dbReference type="Proteomes" id="UP000245119"/>
    </source>
</evidence>
<keyword evidence="1 2" id="KW-1015">Disulfide bond</keyword>
<dbReference type="SUPFAM" id="SSF57424">
    <property type="entry name" value="LDL receptor-like module"/>
    <property type="match status" value="1"/>
</dbReference>
<name>A0A2T7NK06_POMCA</name>
<gene>
    <name evidence="4" type="ORF">C0Q70_17303</name>
</gene>
<comment type="caution">
    <text evidence="2">Lacks conserved residue(s) required for the propagation of feature annotation.</text>
</comment>
<dbReference type="InterPro" id="IPR002172">
    <property type="entry name" value="LDrepeatLR_classA_rpt"/>
</dbReference>
<reference evidence="4 5" key="1">
    <citation type="submission" date="2018-04" db="EMBL/GenBank/DDBJ databases">
        <title>The genome of golden apple snail Pomacea canaliculata provides insight into stress tolerance and invasive adaptation.</title>
        <authorList>
            <person name="Liu C."/>
            <person name="Liu B."/>
            <person name="Ren Y."/>
            <person name="Zhang Y."/>
            <person name="Wang H."/>
            <person name="Li S."/>
            <person name="Jiang F."/>
            <person name="Yin L."/>
            <person name="Zhang G."/>
            <person name="Qian W."/>
            <person name="Fan W."/>
        </authorList>
    </citation>
    <scope>NUCLEOTIDE SEQUENCE [LARGE SCALE GENOMIC DNA]</scope>
    <source>
        <strain evidence="4">SZHN2017</strain>
        <tissue evidence="4">Muscle</tissue>
    </source>
</reference>
<dbReference type="Pfam" id="PF00057">
    <property type="entry name" value="Ldl_recept_a"/>
    <property type="match status" value="1"/>
</dbReference>
<dbReference type="InterPro" id="IPR023415">
    <property type="entry name" value="LDLR_class-A_CS"/>
</dbReference>
<dbReference type="OrthoDB" id="6514358at2759"/>
<dbReference type="PROSITE" id="PS50068">
    <property type="entry name" value="LDLRA_2"/>
    <property type="match status" value="1"/>
</dbReference>
<keyword evidence="3" id="KW-0472">Membrane</keyword>
<dbReference type="Gene3D" id="4.10.400.10">
    <property type="entry name" value="Low-density Lipoprotein Receptor"/>
    <property type="match status" value="1"/>
</dbReference>
<comment type="caution">
    <text evidence="4">The sequence shown here is derived from an EMBL/GenBank/DDBJ whole genome shotgun (WGS) entry which is preliminary data.</text>
</comment>
<evidence type="ECO:0000313" key="4">
    <source>
        <dbReference type="EMBL" id="PVD21505.1"/>
    </source>
</evidence>
<dbReference type="PROSITE" id="PS01209">
    <property type="entry name" value="LDLRA_1"/>
    <property type="match status" value="1"/>
</dbReference>
<dbReference type="AlphaFoldDB" id="A0A2T7NK06"/>
<accession>A0A2T7NK06</accession>
<sequence>MPSSAAGLALKASYTTFGCDKAHQCDNGLCIHPDWRCNGHDDCGDDTDERNCTGPNDTSGMVHSYLVAICLILGILAGVVLAVCIPRLMRRYRHNAYRSFRDEPVVT</sequence>
<dbReference type="CDD" id="cd00112">
    <property type="entry name" value="LDLa"/>
    <property type="match status" value="1"/>
</dbReference>
<dbReference type="Proteomes" id="UP000245119">
    <property type="component" value="Linkage Group LG11"/>
</dbReference>
<evidence type="ECO:0000256" key="3">
    <source>
        <dbReference type="SAM" id="Phobius"/>
    </source>
</evidence>
<dbReference type="SMART" id="SM00192">
    <property type="entry name" value="LDLa"/>
    <property type="match status" value="1"/>
</dbReference>
<keyword evidence="5" id="KW-1185">Reference proteome</keyword>
<feature type="disulfide bond" evidence="2">
    <location>
        <begin position="37"/>
        <end position="52"/>
    </location>
</feature>
<keyword evidence="3" id="KW-0812">Transmembrane</keyword>
<feature type="disulfide bond" evidence="2">
    <location>
        <begin position="25"/>
        <end position="43"/>
    </location>
</feature>
<evidence type="ECO:0000256" key="2">
    <source>
        <dbReference type="PROSITE-ProRule" id="PRU00124"/>
    </source>
</evidence>
<protein>
    <submittedName>
        <fullName evidence="4">Uncharacterized protein</fullName>
    </submittedName>
</protein>
<keyword evidence="3" id="KW-1133">Transmembrane helix</keyword>
<proteinExistence type="predicted"/>
<evidence type="ECO:0000256" key="1">
    <source>
        <dbReference type="ARBA" id="ARBA00023157"/>
    </source>
</evidence>
<feature type="transmembrane region" description="Helical" evidence="3">
    <location>
        <begin position="65"/>
        <end position="85"/>
    </location>
</feature>
<organism evidence="4 5">
    <name type="scientific">Pomacea canaliculata</name>
    <name type="common">Golden apple snail</name>
    <dbReference type="NCBI Taxonomy" id="400727"/>
    <lineage>
        <taxon>Eukaryota</taxon>
        <taxon>Metazoa</taxon>
        <taxon>Spiralia</taxon>
        <taxon>Lophotrochozoa</taxon>
        <taxon>Mollusca</taxon>
        <taxon>Gastropoda</taxon>
        <taxon>Caenogastropoda</taxon>
        <taxon>Architaenioglossa</taxon>
        <taxon>Ampullarioidea</taxon>
        <taxon>Ampullariidae</taxon>
        <taxon>Pomacea</taxon>
    </lineage>
</organism>
<dbReference type="EMBL" id="PZQS01000011">
    <property type="protein sequence ID" value="PVD21505.1"/>
    <property type="molecule type" value="Genomic_DNA"/>
</dbReference>